<evidence type="ECO:0000313" key="1">
    <source>
        <dbReference type="EMBL" id="OGL52891.1"/>
    </source>
</evidence>
<name>A0A1F7SGM6_9BACT</name>
<reference evidence="1 2" key="1">
    <citation type="journal article" date="2016" name="Nat. Commun.">
        <title>Thousands of microbial genomes shed light on interconnected biogeochemical processes in an aquifer system.</title>
        <authorList>
            <person name="Anantharaman K."/>
            <person name="Brown C.T."/>
            <person name="Hug L.A."/>
            <person name="Sharon I."/>
            <person name="Castelle C.J."/>
            <person name="Probst A.J."/>
            <person name="Thomas B.C."/>
            <person name="Singh A."/>
            <person name="Wilkins M.J."/>
            <person name="Karaoz U."/>
            <person name="Brodie E.L."/>
            <person name="Williams K.H."/>
            <person name="Hubbard S.S."/>
            <person name="Banfield J.F."/>
        </authorList>
    </citation>
    <scope>NUCLEOTIDE SEQUENCE [LARGE SCALE GENOMIC DNA]</scope>
</reference>
<evidence type="ECO:0000313" key="2">
    <source>
        <dbReference type="Proteomes" id="UP000185874"/>
    </source>
</evidence>
<gene>
    <name evidence="1" type="ORF">A3K55_02120</name>
</gene>
<organism evidence="1 2">
    <name type="scientific">Candidatus Shapirobacteria bacterium RBG_13_44_7</name>
    <dbReference type="NCBI Taxonomy" id="1802149"/>
    <lineage>
        <taxon>Bacteria</taxon>
        <taxon>Candidatus Shapironibacteriota</taxon>
    </lineage>
</organism>
<dbReference type="EMBL" id="MGDJ01000021">
    <property type="protein sequence ID" value="OGL52891.1"/>
    <property type="molecule type" value="Genomic_DNA"/>
</dbReference>
<dbReference type="AlphaFoldDB" id="A0A1F7SGM6"/>
<protein>
    <submittedName>
        <fullName evidence="1">Uncharacterized protein</fullName>
    </submittedName>
</protein>
<dbReference type="Proteomes" id="UP000185874">
    <property type="component" value="Unassembled WGS sequence"/>
</dbReference>
<accession>A0A1F7SGM6</accession>
<comment type="caution">
    <text evidence="1">The sequence shown here is derived from an EMBL/GenBank/DDBJ whole genome shotgun (WGS) entry which is preliminary data.</text>
</comment>
<proteinExistence type="predicted"/>
<sequence>MVSLDQVSAFLQIAASVFLDTSLTQPILQRYPISSSSFPQIKTSYLEYARKSVPPGHRGKFEKDLRQLLS</sequence>